<gene>
    <name evidence="2" type="ORF">SCLCIDRAFT_23523</name>
</gene>
<feature type="region of interest" description="Disordered" evidence="1">
    <location>
        <begin position="66"/>
        <end position="93"/>
    </location>
</feature>
<dbReference type="Proteomes" id="UP000053989">
    <property type="component" value="Unassembled WGS sequence"/>
</dbReference>
<accession>A0A0C3DV89</accession>
<proteinExistence type="predicted"/>
<dbReference type="OrthoDB" id="3213974at2759"/>
<name>A0A0C3DV89_9AGAM</name>
<reference evidence="3" key="2">
    <citation type="submission" date="2015-01" db="EMBL/GenBank/DDBJ databases">
        <title>Evolutionary Origins and Diversification of the Mycorrhizal Mutualists.</title>
        <authorList>
            <consortium name="DOE Joint Genome Institute"/>
            <consortium name="Mycorrhizal Genomics Consortium"/>
            <person name="Kohler A."/>
            <person name="Kuo A."/>
            <person name="Nagy L.G."/>
            <person name="Floudas D."/>
            <person name="Copeland A."/>
            <person name="Barry K.W."/>
            <person name="Cichocki N."/>
            <person name="Veneault-Fourrey C."/>
            <person name="LaButti K."/>
            <person name="Lindquist E.A."/>
            <person name="Lipzen A."/>
            <person name="Lundell T."/>
            <person name="Morin E."/>
            <person name="Murat C."/>
            <person name="Riley R."/>
            <person name="Ohm R."/>
            <person name="Sun H."/>
            <person name="Tunlid A."/>
            <person name="Henrissat B."/>
            <person name="Grigoriev I.V."/>
            <person name="Hibbett D.S."/>
            <person name="Martin F."/>
        </authorList>
    </citation>
    <scope>NUCLEOTIDE SEQUENCE [LARGE SCALE GENOMIC DNA]</scope>
    <source>
        <strain evidence="3">Foug A</strain>
    </source>
</reference>
<organism evidence="2 3">
    <name type="scientific">Scleroderma citrinum Foug A</name>
    <dbReference type="NCBI Taxonomy" id="1036808"/>
    <lineage>
        <taxon>Eukaryota</taxon>
        <taxon>Fungi</taxon>
        <taxon>Dikarya</taxon>
        <taxon>Basidiomycota</taxon>
        <taxon>Agaricomycotina</taxon>
        <taxon>Agaricomycetes</taxon>
        <taxon>Agaricomycetidae</taxon>
        <taxon>Boletales</taxon>
        <taxon>Sclerodermatineae</taxon>
        <taxon>Sclerodermataceae</taxon>
        <taxon>Scleroderma</taxon>
    </lineage>
</organism>
<dbReference type="AlphaFoldDB" id="A0A0C3DV89"/>
<keyword evidence="3" id="KW-1185">Reference proteome</keyword>
<protein>
    <submittedName>
        <fullName evidence="2">Uncharacterized protein</fullName>
    </submittedName>
</protein>
<evidence type="ECO:0000313" key="2">
    <source>
        <dbReference type="EMBL" id="KIM64515.1"/>
    </source>
</evidence>
<dbReference type="HOGENOM" id="CLU_1587584_0_0_1"/>
<evidence type="ECO:0000313" key="3">
    <source>
        <dbReference type="Proteomes" id="UP000053989"/>
    </source>
</evidence>
<sequence>MADEQTASTITWLNSALHSSQKSSTLINQVQIRQCALMSPDRYKEPLKKVTVKFQDLNPILLKVEIKDNHKRKANPNDKDGPHEGADKLEEDFDDSWLDEGFQEVEGEEFQQCDGRVLAGSEVADLSSSHLLDLLSDKPIIGSGTPRHKQEATLLQTSGERSLHWEFTLP</sequence>
<reference evidence="2 3" key="1">
    <citation type="submission" date="2014-04" db="EMBL/GenBank/DDBJ databases">
        <authorList>
            <consortium name="DOE Joint Genome Institute"/>
            <person name="Kuo A."/>
            <person name="Kohler A."/>
            <person name="Nagy L.G."/>
            <person name="Floudas D."/>
            <person name="Copeland A."/>
            <person name="Barry K.W."/>
            <person name="Cichocki N."/>
            <person name="Veneault-Fourrey C."/>
            <person name="LaButti K."/>
            <person name="Lindquist E.A."/>
            <person name="Lipzen A."/>
            <person name="Lundell T."/>
            <person name="Morin E."/>
            <person name="Murat C."/>
            <person name="Sun H."/>
            <person name="Tunlid A."/>
            <person name="Henrissat B."/>
            <person name="Grigoriev I.V."/>
            <person name="Hibbett D.S."/>
            <person name="Martin F."/>
            <person name="Nordberg H.P."/>
            <person name="Cantor M.N."/>
            <person name="Hua S.X."/>
        </authorList>
    </citation>
    <scope>NUCLEOTIDE SEQUENCE [LARGE SCALE GENOMIC DNA]</scope>
    <source>
        <strain evidence="2 3">Foug A</strain>
    </source>
</reference>
<dbReference type="EMBL" id="KN822028">
    <property type="protein sequence ID" value="KIM64515.1"/>
    <property type="molecule type" value="Genomic_DNA"/>
</dbReference>
<feature type="compositionally biased region" description="Basic and acidic residues" evidence="1">
    <location>
        <begin position="75"/>
        <end position="88"/>
    </location>
</feature>
<evidence type="ECO:0000256" key="1">
    <source>
        <dbReference type="SAM" id="MobiDB-lite"/>
    </source>
</evidence>
<dbReference type="InParanoid" id="A0A0C3DV89"/>